<accession>A0A7W8JWU6</accession>
<evidence type="ECO:0000256" key="1">
    <source>
        <dbReference type="SAM" id="SignalP"/>
    </source>
</evidence>
<dbReference type="Gene3D" id="2.120.10.30">
    <property type="entry name" value="TolB, C-terminal domain"/>
    <property type="match status" value="1"/>
</dbReference>
<evidence type="ECO:0000313" key="3">
    <source>
        <dbReference type="Proteomes" id="UP000552709"/>
    </source>
</evidence>
<feature type="signal peptide" evidence="1">
    <location>
        <begin position="1"/>
        <end position="19"/>
    </location>
</feature>
<evidence type="ECO:0000313" key="2">
    <source>
        <dbReference type="EMBL" id="MBB5363393.1"/>
    </source>
</evidence>
<keyword evidence="3" id="KW-1185">Reference proteome</keyword>
<gene>
    <name evidence="2" type="ORF">HNQ08_002491</name>
</gene>
<sequence>MNRLALILLVLTAASAALAAPQGQLMYVRGFAPWLESRVGASPRKLSHGSDVFQLAVSPTTGEVAYLEALGGQNSPELPPLRGMVLSRPYTAPHALPARWHSVPAEWLAWSGDGHTLWAGNSNGLLLNWTTPGRAALPSPDSSSSRDGGVVARAIDNGLVVAAGGAGEQAIFTTGRHQALLEALRAQRRWPEVASFLRGYDPVQARDRRNWRFSLPAVSPDGQAVYFAANLGQGDEDLRNNFTFFVFRFDLGSGGLLALGKFGGHYGETPTLRVSPDGRRLLFVQQEYASAPQQPVTVTALELVTQTARDLTATDGGRGDLNRLDGFCWLADSRYVAYSIASYRSEDAFGEEFELSPRDYTLYVKDVLTGKNVHIVRGATQPGCGPR</sequence>
<dbReference type="RefSeq" id="WP_184132189.1">
    <property type="nucleotide sequence ID" value="NZ_JACHFL010000005.1"/>
</dbReference>
<dbReference type="Pfam" id="PF07676">
    <property type="entry name" value="PD40"/>
    <property type="match status" value="1"/>
</dbReference>
<comment type="caution">
    <text evidence="2">The sequence shown here is derived from an EMBL/GenBank/DDBJ whole genome shotgun (WGS) entry which is preliminary data.</text>
</comment>
<dbReference type="InterPro" id="IPR011042">
    <property type="entry name" value="6-blade_b-propeller_TolB-like"/>
</dbReference>
<dbReference type="EMBL" id="JACHFL010000005">
    <property type="protein sequence ID" value="MBB5363393.1"/>
    <property type="molecule type" value="Genomic_DNA"/>
</dbReference>
<organism evidence="2 3">
    <name type="scientific">Deinococcus humi</name>
    <dbReference type="NCBI Taxonomy" id="662880"/>
    <lineage>
        <taxon>Bacteria</taxon>
        <taxon>Thermotogati</taxon>
        <taxon>Deinococcota</taxon>
        <taxon>Deinococci</taxon>
        <taxon>Deinococcales</taxon>
        <taxon>Deinococcaceae</taxon>
        <taxon>Deinococcus</taxon>
    </lineage>
</organism>
<name>A0A7W8JWU6_9DEIO</name>
<feature type="chain" id="PRO_5031548755" evidence="1">
    <location>
        <begin position="20"/>
        <end position="387"/>
    </location>
</feature>
<proteinExistence type="predicted"/>
<dbReference type="AlphaFoldDB" id="A0A7W8JWU6"/>
<reference evidence="2 3" key="1">
    <citation type="submission" date="2020-08" db="EMBL/GenBank/DDBJ databases">
        <title>Genomic Encyclopedia of Type Strains, Phase IV (KMG-IV): sequencing the most valuable type-strain genomes for metagenomic binning, comparative biology and taxonomic classification.</title>
        <authorList>
            <person name="Goeker M."/>
        </authorList>
    </citation>
    <scope>NUCLEOTIDE SEQUENCE [LARGE SCALE GENOMIC DNA]</scope>
    <source>
        <strain evidence="2 3">DSM 27939</strain>
    </source>
</reference>
<dbReference type="SUPFAM" id="SSF82171">
    <property type="entry name" value="DPP6 N-terminal domain-like"/>
    <property type="match status" value="1"/>
</dbReference>
<keyword evidence="1" id="KW-0732">Signal</keyword>
<protein>
    <submittedName>
        <fullName evidence="2">WD40 repeat protein</fullName>
    </submittedName>
</protein>
<dbReference type="Proteomes" id="UP000552709">
    <property type="component" value="Unassembled WGS sequence"/>
</dbReference>
<dbReference type="InterPro" id="IPR011659">
    <property type="entry name" value="WD40"/>
</dbReference>